<proteinExistence type="predicted"/>
<dbReference type="GO" id="GO:0016539">
    <property type="term" value="P:intein-mediated protein splicing"/>
    <property type="evidence" value="ECO:0007669"/>
    <property type="project" value="InterPro"/>
</dbReference>
<reference evidence="2 3" key="1">
    <citation type="submission" date="2017-09" db="EMBL/GenBank/DDBJ databases">
        <title>Depth-based differentiation of microbial function through sediment-hosted aquifers and enrichment of novel symbionts in the deep terrestrial subsurface.</title>
        <authorList>
            <person name="Probst A.J."/>
            <person name="Ladd B."/>
            <person name="Jarett J.K."/>
            <person name="Geller-Mcgrath D.E."/>
            <person name="Sieber C.M."/>
            <person name="Emerson J.B."/>
            <person name="Anantharaman K."/>
            <person name="Thomas B.C."/>
            <person name="Malmstrom R."/>
            <person name="Stieglmeier M."/>
            <person name="Klingl A."/>
            <person name="Woyke T."/>
            <person name="Ryan C.M."/>
            <person name="Banfield J.F."/>
        </authorList>
    </citation>
    <scope>NUCLEOTIDE SEQUENCE [LARGE SCALE GENOMIC DNA]</scope>
    <source>
        <strain evidence="2">CG23_combo_of_CG06-09_8_20_14_all_47_9</strain>
    </source>
</reference>
<dbReference type="CDD" id="cd00081">
    <property type="entry name" value="Hint"/>
    <property type="match status" value="1"/>
</dbReference>
<feature type="non-terminal residue" evidence="2">
    <location>
        <position position="410"/>
    </location>
</feature>
<feature type="domain" description="DOD-type homing endonuclease" evidence="1">
    <location>
        <begin position="113"/>
        <end position="244"/>
    </location>
</feature>
<dbReference type="Gene3D" id="2.170.16.10">
    <property type="entry name" value="Hedgehog/Intein (Hint) domain"/>
    <property type="match status" value="2"/>
</dbReference>
<dbReference type="PRINTS" id="PR00379">
    <property type="entry name" value="INTEIN"/>
</dbReference>
<protein>
    <recommendedName>
        <fullName evidence="1">DOD-type homing endonuclease domain-containing protein</fullName>
    </recommendedName>
</protein>
<dbReference type="Proteomes" id="UP000231081">
    <property type="component" value="Unassembled WGS sequence"/>
</dbReference>
<dbReference type="AlphaFoldDB" id="A0A2H0B3R8"/>
<name>A0A2H0B3R8_9BACT</name>
<evidence type="ECO:0000259" key="1">
    <source>
        <dbReference type="PROSITE" id="PS50819"/>
    </source>
</evidence>
<dbReference type="InterPro" id="IPR036844">
    <property type="entry name" value="Hint_dom_sf"/>
</dbReference>
<dbReference type="Pfam" id="PF14528">
    <property type="entry name" value="LAGLIDADG_3"/>
    <property type="match status" value="1"/>
</dbReference>
<dbReference type="PROSITE" id="PS50819">
    <property type="entry name" value="INTEIN_ENDONUCLEASE"/>
    <property type="match status" value="1"/>
</dbReference>
<dbReference type="InterPro" id="IPR027434">
    <property type="entry name" value="Homing_endonucl"/>
</dbReference>
<dbReference type="SUPFAM" id="SSF55608">
    <property type="entry name" value="Homing endonucleases"/>
    <property type="match status" value="1"/>
</dbReference>
<evidence type="ECO:0000313" key="2">
    <source>
        <dbReference type="EMBL" id="PIP52313.1"/>
    </source>
</evidence>
<dbReference type="Gene3D" id="3.10.28.10">
    <property type="entry name" value="Homing endonucleases"/>
    <property type="match status" value="1"/>
</dbReference>
<dbReference type="GO" id="GO:0004519">
    <property type="term" value="F:endonuclease activity"/>
    <property type="evidence" value="ECO:0007669"/>
    <property type="project" value="InterPro"/>
</dbReference>
<sequence length="410" mass="46906">MEIQDIPKYYFVRENGSVEGARVDSFTPETLFSTAGVASHWYDLGESDTYRIATNLGHEIEGTPEHPLVIMGEDGNLRFKTAKNIKAGDWIPLKTGSQMFGNYRRLDKEQSYILGLLTGDGGMTIKDRICFTTADRELLIACKNYFQKKYSCQLQKTKSRKYDYVITSAVVKSELLQSGLSENYSRNKKVPEQIMMAPKEQVVAFLQGLFDTDGSVYKTGKVEFSTSSKKLAKQVSALLLNLGVMHKFRIKGNNQYTDSYILLISGVELINFSQQVGFRLTRKQEKLNSYLAKIKLRTNVDLFPAQGIRILRLWRHLVEDGKKPSKYVDESFHKQICRYAQGGRKPSRESIKLFLEACVKVDPEIYTNDDFKFLQLMVNSGLFFDRVSKVEEFRGRVYDFTVSETHSFVS</sequence>
<dbReference type="SUPFAM" id="SSF51294">
    <property type="entry name" value="Hedgehog/intein (Hint) domain"/>
    <property type="match status" value="1"/>
</dbReference>
<dbReference type="Pfam" id="PF14890">
    <property type="entry name" value="Intein_splicing"/>
    <property type="match status" value="1"/>
</dbReference>
<dbReference type="EMBL" id="PCSQ01000059">
    <property type="protein sequence ID" value="PIP52313.1"/>
    <property type="molecule type" value="Genomic_DNA"/>
</dbReference>
<dbReference type="InterPro" id="IPR006142">
    <property type="entry name" value="INTEIN"/>
</dbReference>
<accession>A0A2H0B3R8</accession>
<gene>
    <name evidence="2" type="ORF">COX09_02280</name>
</gene>
<comment type="caution">
    <text evidence="2">The sequence shown here is derived from an EMBL/GenBank/DDBJ whole genome shotgun (WGS) entry which is preliminary data.</text>
</comment>
<organism evidence="2 3">
    <name type="scientific">Candidatus Beckwithbacteria bacterium CG23_combo_of_CG06-09_8_20_14_all_47_9</name>
    <dbReference type="NCBI Taxonomy" id="1974498"/>
    <lineage>
        <taxon>Bacteria</taxon>
        <taxon>Candidatus Beckwithiibacteriota</taxon>
    </lineage>
</organism>
<evidence type="ECO:0000313" key="3">
    <source>
        <dbReference type="Proteomes" id="UP000231081"/>
    </source>
</evidence>
<dbReference type="InterPro" id="IPR004860">
    <property type="entry name" value="LAGLIDADG_dom"/>
</dbReference>
<dbReference type="InterPro" id="IPR004042">
    <property type="entry name" value="Intein_endonuc_central"/>
</dbReference>